<accession>F8Q683</accession>
<protein>
    <submittedName>
        <fullName evidence="2">Uncharacterized protein</fullName>
    </submittedName>
</protein>
<name>F8Q683_SERL3</name>
<feature type="non-terminal residue" evidence="2">
    <location>
        <position position="109"/>
    </location>
</feature>
<proteinExistence type="predicted"/>
<organism evidence="3">
    <name type="scientific">Serpula lacrymans var. lacrymans (strain S7.3)</name>
    <name type="common">Dry rot fungus</name>
    <dbReference type="NCBI Taxonomy" id="936435"/>
    <lineage>
        <taxon>Eukaryota</taxon>
        <taxon>Fungi</taxon>
        <taxon>Dikarya</taxon>
        <taxon>Basidiomycota</taxon>
        <taxon>Agaricomycotina</taxon>
        <taxon>Agaricomycetes</taxon>
        <taxon>Agaricomycetidae</taxon>
        <taxon>Boletales</taxon>
        <taxon>Coniophorineae</taxon>
        <taxon>Serpulaceae</taxon>
        <taxon>Serpula</taxon>
    </lineage>
</organism>
<dbReference type="STRING" id="936435.F8Q683"/>
<dbReference type="InParanoid" id="F8Q683"/>
<sequence>MSAIPPATAQRVASLKTPSSSSSVSTPSLGVTRTVSSSRLTSQTVSSMQKQSDASLRSRNHLPTIAGSPSVGTNSYHASKEPKEHPPSALLNSVSSVPKETPTKIPRIS</sequence>
<feature type="compositionally biased region" description="Polar residues" evidence="1">
    <location>
        <begin position="48"/>
        <end position="57"/>
    </location>
</feature>
<feature type="region of interest" description="Disordered" evidence="1">
    <location>
        <begin position="1"/>
        <end position="109"/>
    </location>
</feature>
<dbReference type="EMBL" id="GL945484">
    <property type="protein sequence ID" value="EGN96121.1"/>
    <property type="molecule type" value="Genomic_DNA"/>
</dbReference>
<reference evidence="3" key="1">
    <citation type="journal article" date="2011" name="Science">
        <title>The plant cell wall-decomposing machinery underlies the functional diversity of forest fungi.</title>
        <authorList>
            <person name="Eastwood D.C."/>
            <person name="Floudas D."/>
            <person name="Binder M."/>
            <person name="Majcherczyk A."/>
            <person name="Schneider P."/>
            <person name="Aerts A."/>
            <person name="Asiegbu F.O."/>
            <person name="Baker S.E."/>
            <person name="Barry K."/>
            <person name="Bendiksby M."/>
            <person name="Blumentritt M."/>
            <person name="Coutinho P.M."/>
            <person name="Cullen D."/>
            <person name="de Vries R.P."/>
            <person name="Gathman A."/>
            <person name="Goodell B."/>
            <person name="Henrissat B."/>
            <person name="Ihrmark K."/>
            <person name="Kauserud H."/>
            <person name="Kohler A."/>
            <person name="LaButti K."/>
            <person name="Lapidus A."/>
            <person name="Lavin J.L."/>
            <person name="Lee Y.-H."/>
            <person name="Lindquist E."/>
            <person name="Lilly W."/>
            <person name="Lucas S."/>
            <person name="Morin E."/>
            <person name="Murat C."/>
            <person name="Oguiza J.A."/>
            <person name="Park J."/>
            <person name="Pisabarro A.G."/>
            <person name="Riley R."/>
            <person name="Rosling A."/>
            <person name="Salamov A."/>
            <person name="Schmidt O."/>
            <person name="Schmutz J."/>
            <person name="Skrede I."/>
            <person name="Stenlid J."/>
            <person name="Wiebenga A."/>
            <person name="Xie X."/>
            <person name="Kuees U."/>
            <person name="Hibbett D.S."/>
            <person name="Hoffmeister D."/>
            <person name="Hoegberg N."/>
            <person name="Martin F."/>
            <person name="Grigoriev I.V."/>
            <person name="Watkinson S.C."/>
        </authorList>
    </citation>
    <scope>NUCLEOTIDE SEQUENCE [LARGE SCALE GENOMIC DNA]</scope>
    <source>
        <strain evidence="3">strain S7.3</strain>
    </source>
</reference>
<dbReference type="Proteomes" id="UP000008063">
    <property type="component" value="Unassembled WGS sequence"/>
</dbReference>
<evidence type="ECO:0000256" key="1">
    <source>
        <dbReference type="SAM" id="MobiDB-lite"/>
    </source>
</evidence>
<evidence type="ECO:0000313" key="3">
    <source>
        <dbReference type="Proteomes" id="UP000008063"/>
    </source>
</evidence>
<feature type="compositionally biased region" description="Low complexity" evidence="1">
    <location>
        <begin position="14"/>
        <end position="47"/>
    </location>
</feature>
<dbReference type="AlphaFoldDB" id="F8Q683"/>
<dbReference type="HOGENOM" id="CLU_2190339_0_0_1"/>
<keyword evidence="3" id="KW-1185">Reference proteome</keyword>
<evidence type="ECO:0000313" key="2">
    <source>
        <dbReference type="EMBL" id="EGN96121.1"/>
    </source>
</evidence>
<gene>
    <name evidence="2" type="ORF">SERLA73DRAFT_141317</name>
</gene>